<dbReference type="EMBL" id="MCFG01000208">
    <property type="protein sequence ID" value="ORX78488.1"/>
    <property type="molecule type" value="Genomic_DNA"/>
</dbReference>
<name>A0A1Y1WYR2_9FUNG</name>
<proteinExistence type="predicted"/>
<keyword evidence="2" id="KW-1185">Reference proteome</keyword>
<dbReference type="OrthoDB" id="10617827at2759"/>
<reference evidence="1 2" key="2">
    <citation type="submission" date="2016-08" db="EMBL/GenBank/DDBJ databases">
        <title>Pervasive Adenine N6-methylation of Active Genes in Fungi.</title>
        <authorList>
            <consortium name="DOE Joint Genome Institute"/>
            <person name="Mondo S.J."/>
            <person name="Dannebaum R.O."/>
            <person name="Kuo R.C."/>
            <person name="Labutti K."/>
            <person name="Haridas S."/>
            <person name="Kuo A."/>
            <person name="Salamov A."/>
            <person name="Ahrendt S.R."/>
            <person name="Lipzen A."/>
            <person name="Sullivan W."/>
            <person name="Andreopoulos W.B."/>
            <person name="Clum A."/>
            <person name="Lindquist E."/>
            <person name="Daum C."/>
            <person name="Ramamoorthy G.K."/>
            <person name="Gryganskyi A."/>
            <person name="Culley D."/>
            <person name="Magnuson J.K."/>
            <person name="James T.Y."/>
            <person name="O'Malley M.A."/>
            <person name="Stajich J.E."/>
            <person name="Spatafora J.W."/>
            <person name="Visel A."/>
            <person name="Grigoriev I.V."/>
        </authorList>
    </citation>
    <scope>NUCLEOTIDE SEQUENCE [LARGE SCALE GENOMIC DNA]</scope>
    <source>
        <strain evidence="1 2">S4</strain>
    </source>
</reference>
<dbReference type="AlphaFoldDB" id="A0A1Y1WYR2"/>
<evidence type="ECO:0000313" key="2">
    <source>
        <dbReference type="Proteomes" id="UP000193944"/>
    </source>
</evidence>
<sequence>MVNLESLIYCNSESKCEVSDKNNGYFINSFNYEVIKCHQSKCTLINTNSYCSSYSNEVILNNNVLYYCNGNNIISFSDDTMYYILDDINANSIYPVIESGTDTIIIMIDKYSVTQLIKKKICLKSNLEIPLCNSSDITIYSCTSASKSCIILENTCDPLDPTELCNGYYLINVNEETNEGDLYKCLSGECTIQNNPTKGYYKVTDSTFKSVDYISCDGNKCKRIMITELETSSSIPGTLFYDDNIYLHTDSDYSIIPFQNFRDDIYYFSFVKNVDNNIFGTKENGDYVMIRVTEDSCVLADSSISKNYIKKNQYIKNF</sequence>
<accession>A0A1Y1WYR2</accession>
<comment type="caution">
    <text evidence="1">The sequence shown here is derived from an EMBL/GenBank/DDBJ whole genome shotgun (WGS) entry which is preliminary data.</text>
</comment>
<dbReference type="Proteomes" id="UP000193944">
    <property type="component" value="Unassembled WGS sequence"/>
</dbReference>
<dbReference type="STRING" id="1754192.A0A1Y1WYR2"/>
<gene>
    <name evidence="1" type="ORF">BCR32DRAFT_282235</name>
</gene>
<evidence type="ECO:0000313" key="1">
    <source>
        <dbReference type="EMBL" id="ORX78488.1"/>
    </source>
</evidence>
<protein>
    <recommendedName>
        <fullName evidence="3">Scaffoldin</fullName>
    </recommendedName>
</protein>
<organism evidence="1 2">
    <name type="scientific">Anaeromyces robustus</name>
    <dbReference type="NCBI Taxonomy" id="1754192"/>
    <lineage>
        <taxon>Eukaryota</taxon>
        <taxon>Fungi</taxon>
        <taxon>Fungi incertae sedis</taxon>
        <taxon>Chytridiomycota</taxon>
        <taxon>Chytridiomycota incertae sedis</taxon>
        <taxon>Neocallimastigomycetes</taxon>
        <taxon>Neocallimastigales</taxon>
        <taxon>Neocallimastigaceae</taxon>
        <taxon>Anaeromyces</taxon>
    </lineage>
</organism>
<evidence type="ECO:0008006" key="3">
    <source>
        <dbReference type="Google" id="ProtNLM"/>
    </source>
</evidence>
<reference evidence="1 2" key="1">
    <citation type="submission" date="2016-08" db="EMBL/GenBank/DDBJ databases">
        <title>A Parts List for Fungal Cellulosomes Revealed by Comparative Genomics.</title>
        <authorList>
            <consortium name="DOE Joint Genome Institute"/>
            <person name="Haitjema C.H."/>
            <person name="Gilmore S.P."/>
            <person name="Henske J.K."/>
            <person name="Solomon K.V."/>
            <person name="De Groot R."/>
            <person name="Kuo A."/>
            <person name="Mondo S.J."/>
            <person name="Salamov A.A."/>
            <person name="Labutti K."/>
            <person name="Zhao Z."/>
            <person name="Chiniquy J."/>
            <person name="Barry K."/>
            <person name="Brewer H.M."/>
            <person name="Purvine S.O."/>
            <person name="Wright A.T."/>
            <person name="Boxma B."/>
            <person name="Van Alen T."/>
            <person name="Hackstein J.H."/>
            <person name="Baker S.E."/>
            <person name="Grigoriev I.V."/>
            <person name="O'Malley M.A."/>
        </authorList>
    </citation>
    <scope>NUCLEOTIDE SEQUENCE [LARGE SCALE GENOMIC DNA]</scope>
    <source>
        <strain evidence="1 2">S4</strain>
    </source>
</reference>